<dbReference type="EMBL" id="JAKNHQ010000001">
    <property type="protein sequence ID" value="MCG4609371.1"/>
    <property type="molecule type" value="Genomic_DNA"/>
</dbReference>
<dbReference type="Gene3D" id="3.10.20.30">
    <property type="match status" value="1"/>
</dbReference>
<protein>
    <submittedName>
        <fullName evidence="1">Sulfur carrier protein ThiS</fullName>
    </submittedName>
</protein>
<dbReference type="Proteomes" id="UP001298681">
    <property type="component" value="Unassembled WGS sequence"/>
</dbReference>
<dbReference type="SUPFAM" id="SSF54285">
    <property type="entry name" value="MoaD/ThiS"/>
    <property type="match status" value="1"/>
</dbReference>
<comment type="caution">
    <text evidence="1">The sequence shown here is derived from an EMBL/GenBank/DDBJ whole genome shotgun (WGS) entry which is preliminary data.</text>
</comment>
<dbReference type="InterPro" id="IPR016155">
    <property type="entry name" value="Mopterin_synth/thiamin_S_b"/>
</dbReference>
<sequence>MIQINGTAVELAEGTTLQGYLDQNQYNPARVAVERNGAIVPKAAYPSTVLADGDQVEIVHFVGGG</sequence>
<reference evidence="1 2" key="1">
    <citation type="submission" date="2022-01" db="EMBL/GenBank/DDBJ databases">
        <title>Collection of gut derived symbiotic bacterial strains cultured from healthy donors.</title>
        <authorList>
            <person name="Lin H."/>
            <person name="Kohout C."/>
            <person name="Waligurski E."/>
            <person name="Pamer E.G."/>
        </authorList>
    </citation>
    <scope>NUCLEOTIDE SEQUENCE [LARGE SCALE GENOMIC DNA]</scope>
    <source>
        <strain evidence="1 2">DFI.7.58</strain>
    </source>
</reference>
<dbReference type="PANTHER" id="PTHR34472">
    <property type="entry name" value="SULFUR CARRIER PROTEIN THIS"/>
    <property type="match status" value="1"/>
</dbReference>
<dbReference type="InterPro" id="IPR012675">
    <property type="entry name" value="Beta-grasp_dom_sf"/>
</dbReference>
<evidence type="ECO:0000313" key="2">
    <source>
        <dbReference type="Proteomes" id="UP001298681"/>
    </source>
</evidence>
<dbReference type="RefSeq" id="WP_191363050.1">
    <property type="nucleotide sequence ID" value="NZ_JAKNHQ010000001.1"/>
</dbReference>
<proteinExistence type="predicted"/>
<evidence type="ECO:0000313" key="1">
    <source>
        <dbReference type="EMBL" id="MCG4609371.1"/>
    </source>
</evidence>
<dbReference type="Pfam" id="PF02597">
    <property type="entry name" value="ThiS"/>
    <property type="match status" value="1"/>
</dbReference>
<dbReference type="InterPro" id="IPR010035">
    <property type="entry name" value="Thi_S"/>
</dbReference>
<dbReference type="PANTHER" id="PTHR34472:SF1">
    <property type="entry name" value="SULFUR CARRIER PROTEIN THIS"/>
    <property type="match status" value="1"/>
</dbReference>
<gene>
    <name evidence="1" type="primary">thiS</name>
    <name evidence="1" type="ORF">L0P57_00215</name>
</gene>
<dbReference type="InterPro" id="IPR003749">
    <property type="entry name" value="ThiS/MoaD-like"/>
</dbReference>
<dbReference type="NCBIfam" id="TIGR01683">
    <property type="entry name" value="thiS"/>
    <property type="match status" value="1"/>
</dbReference>
<keyword evidence="2" id="KW-1185">Reference proteome</keyword>
<name>A0ABS9MEZ0_9FIRM</name>
<dbReference type="CDD" id="cd00565">
    <property type="entry name" value="Ubl_ThiS"/>
    <property type="match status" value="1"/>
</dbReference>
<accession>A0ABS9MEZ0</accession>
<organism evidence="1 2">
    <name type="scientific">Anaeromassilibacillus senegalensis</name>
    <dbReference type="NCBI Taxonomy" id="1673717"/>
    <lineage>
        <taxon>Bacteria</taxon>
        <taxon>Bacillati</taxon>
        <taxon>Bacillota</taxon>
        <taxon>Clostridia</taxon>
        <taxon>Eubacteriales</taxon>
        <taxon>Acutalibacteraceae</taxon>
        <taxon>Anaeromassilibacillus</taxon>
    </lineage>
</organism>